<reference evidence="4 5" key="1">
    <citation type="submission" date="2020-09" db="EMBL/GenBank/DDBJ databases">
        <title>Marinomonas sp. nov., isolated from the cysticercosis algae of Qingdao, China.</title>
        <authorList>
            <person name="Sun X."/>
        </authorList>
    </citation>
    <scope>NUCLEOTIDE SEQUENCE [LARGE SCALE GENOMIC DNA]</scope>
    <source>
        <strain evidence="4 5">SM2066</strain>
    </source>
</reference>
<dbReference type="InterPro" id="IPR036291">
    <property type="entry name" value="NAD(P)-bd_dom_sf"/>
</dbReference>
<evidence type="ECO:0000259" key="2">
    <source>
        <dbReference type="Pfam" id="PF01370"/>
    </source>
</evidence>
<dbReference type="PANTHER" id="PTHR11092:SF0">
    <property type="entry name" value="EPIMERASE FAMILY PROTEIN SDR39U1"/>
    <property type="match status" value="1"/>
</dbReference>
<accession>A0ABR8P179</accession>
<dbReference type="Pfam" id="PF01370">
    <property type="entry name" value="Epimerase"/>
    <property type="match status" value="1"/>
</dbReference>
<name>A0ABR8P179_9GAMM</name>
<evidence type="ECO:0000313" key="5">
    <source>
        <dbReference type="Proteomes" id="UP000604161"/>
    </source>
</evidence>
<organism evidence="4 5">
    <name type="scientific">Marinomonas colpomeniae</name>
    <dbReference type="NCBI Taxonomy" id="2774408"/>
    <lineage>
        <taxon>Bacteria</taxon>
        <taxon>Pseudomonadati</taxon>
        <taxon>Pseudomonadota</taxon>
        <taxon>Gammaproteobacteria</taxon>
        <taxon>Oceanospirillales</taxon>
        <taxon>Oceanospirillaceae</taxon>
        <taxon>Marinomonas</taxon>
    </lineage>
</organism>
<comment type="similarity">
    <text evidence="1">Belongs to the NAD(P)-dependent epimerase/dehydratase family. SDR39U1 subfamily.</text>
</comment>
<evidence type="ECO:0000313" key="4">
    <source>
        <dbReference type="EMBL" id="MBD5772049.1"/>
    </source>
</evidence>
<feature type="domain" description="DUF1731" evidence="3">
    <location>
        <begin position="242"/>
        <end position="287"/>
    </location>
</feature>
<dbReference type="NCBIfam" id="TIGR01777">
    <property type="entry name" value="yfcH"/>
    <property type="match status" value="1"/>
</dbReference>
<sequence length="295" mass="33365">MKVLLSGATGFIGRYLLDELLKNDHKIYAIVRKFNLSLDSRVEQINLSSLNTLDETFDVFINLAGENIASKPWSEKRKTALYESRIGLTDQIRRNLMNPPKRVISMSAVGYYGVAREGVFNENTLHKAGFAHELCDAWEKTAMLFPDPQAVVIFRLGVVLGVGGALDKMRLPFKLGLGGPLTDGKQWFSWIHINDVINAIVSAMADKSYEGVYNLVAPEFIDQKTFAKYYAKSLNRSAILPTPRWVLNLIFGEMATLLTEGPKITPSRLQEKNFEFEYKDLKAALFDIEEKHQLR</sequence>
<dbReference type="SUPFAM" id="SSF51735">
    <property type="entry name" value="NAD(P)-binding Rossmann-fold domains"/>
    <property type="match status" value="1"/>
</dbReference>
<proteinExistence type="inferred from homology"/>
<keyword evidence="5" id="KW-1185">Reference proteome</keyword>
<comment type="caution">
    <text evidence="4">The sequence shown here is derived from an EMBL/GenBank/DDBJ whole genome shotgun (WGS) entry which is preliminary data.</text>
</comment>
<dbReference type="InterPro" id="IPR010099">
    <property type="entry name" value="SDR39U1"/>
</dbReference>
<feature type="domain" description="NAD-dependent epimerase/dehydratase" evidence="2">
    <location>
        <begin position="3"/>
        <end position="214"/>
    </location>
</feature>
<dbReference type="Proteomes" id="UP000604161">
    <property type="component" value="Unassembled WGS sequence"/>
</dbReference>
<dbReference type="Gene3D" id="3.40.50.720">
    <property type="entry name" value="NAD(P)-binding Rossmann-like Domain"/>
    <property type="match status" value="1"/>
</dbReference>
<dbReference type="RefSeq" id="WP_191595431.1">
    <property type="nucleotide sequence ID" value="NZ_JACYFC010000004.1"/>
</dbReference>
<gene>
    <name evidence="4" type="ORF">IF202_13460</name>
</gene>
<protein>
    <submittedName>
        <fullName evidence="4">TIGR01777 family protein</fullName>
    </submittedName>
</protein>
<evidence type="ECO:0000259" key="3">
    <source>
        <dbReference type="Pfam" id="PF08338"/>
    </source>
</evidence>
<dbReference type="EMBL" id="JACYFC010000004">
    <property type="protein sequence ID" value="MBD5772049.1"/>
    <property type="molecule type" value="Genomic_DNA"/>
</dbReference>
<dbReference type="InterPro" id="IPR013549">
    <property type="entry name" value="DUF1731"/>
</dbReference>
<dbReference type="Pfam" id="PF08338">
    <property type="entry name" value="DUF1731"/>
    <property type="match status" value="1"/>
</dbReference>
<dbReference type="InterPro" id="IPR001509">
    <property type="entry name" value="Epimerase_deHydtase"/>
</dbReference>
<evidence type="ECO:0000256" key="1">
    <source>
        <dbReference type="ARBA" id="ARBA00009353"/>
    </source>
</evidence>
<dbReference type="PANTHER" id="PTHR11092">
    <property type="entry name" value="SUGAR NUCLEOTIDE EPIMERASE RELATED"/>
    <property type="match status" value="1"/>
</dbReference>